<organism evidence="1 2">
    <name type="scientific">Bullifex porci</name>
    <dbReference type="NCBI Taxonomy" id="2606638"/>
    <lineage>
        <taxon>Bacteria</taxon>
        <taxon>Pseudomonadati</taxon>
        <taxon>Spirochaetota</taxon>
        <taxon>Spirochaetia</taxon>
        <taxon>Spirochaetales</taxon>
        <taxon>Spirochaetaceae</taxon>
        <taxon>Bullifex</taxon>
    </lineage>
</organism>
<evidence type="ECO:0000313" key="1">
    <source>
        <dbReference type="EMBL" id="MSU06670.1"/>
    </source>
</evidence>
<name>A0A7X2PE43_9SPIO</name>
<evidence type="ECO:0000313" key="2">
    <source>
        <dbReference type="Proteomes" id="UP000460549"/>
    </source>
</evidence>
<dbReference type="RefSeq" id="WP_154425701.1">
    <property type="nucleotide sequence ID" value="NZ_JAQYGB010000006.1"/>
</dbReference>
<keyword evidence="2" id="KW-1185">Reference proteome</keyword>
<reference evidence="1 2" key="1">
    <citation type="submission" date="2019-08" db="EMBL/GenBank/DDBJ databases">
        <title>In-depth cultivation of the pig gut microbiome towards novel bacterial diversity and tailored functional studies.</title>
        <authorList>
            <person name="Wylensek D."/>
            <person name="Hitch T.C.A."/>
            <person name="Clavel T."/>
        </authorList>
    </citation>
    <scope>NUCLEOTIDE SEQUENCE [LARGE SCALE GENOMIC DNA]</scope>
    <source>
        <strain evidence="1 2">NM-380-WT-3C1</strain>
    </source>
</reference>
<dbReference type="EMBL" id="VUNN01000015">
    <property type="protein sequence ID" value="MSU06670.1"/>
    <property type="molecule type" value="Genomic_DNA"/>
</dbReference>
<dbReference type="Proteomes" id="UP000460549">
    <property type="component" value="Unassembled WGS sequence"/>
</dbReference>
<protein>
    <submittedName>
        <fullName evidence="1">FeoB-associated Cys-rich membrane protein</fullName>
    </submittedName>
</protein>
<proteinExistence type="predicted"/>
<comment type="caution">
    <text evidence="1">The sequence shown here is derived from an EMBL/GenBank/DDBJ whole genome shotgun (WGS) entry which is preliminary data.</text>
</comment>
<accession>A0A7X2PE43</accession>
<dbReference type="AlphaFoldDB" id="A0A7X2PE43"/>
<gene>
    <name evidence="1" type="ORF">FYJ80_07760</name>
</gene>
<sequence>MATIIVLLVVILLAVLAFRSLKKNGKCSSCGCGCSSEKKCCCNKCNSTDINK</sequence>